<evidence type="ECO:0000313" key="2">
    <source>
        <dbReference type="Proteomes" id="UP000315517"/>
    </source>
</evidence>
<dbReference type="Proteomes" id="UP000315517">
    <property type="component" value="Segment"/>
</dbReference>
<accession>A0A4Y5TVH1</accession>
<reference evidence="1 2" key="1">
    <citation type="submission" date="2019-04" db="EMBL/GenBank/DDBJ databases">
        <authorList>
            <person name="Gao M."/>
            <person name="Bai C."/>
            <person name="Tong Y."/>
        </authorList>
    </citation>
    <scope>NUCLEOTIDE SEQUENCE [LARGE SCALE GENOMIC DNA]</scope>
</reference>
<name>A0A4Y5TVH1_9CAUD</name>
<dbReference type="EMBL" id="MK795385">
    <property type="protein sequence ID" value="QDB73380.1"/>
    <property type="molecule type" value="Genomic_DNA"/>
</dbReference>
<proteinExistence type="predicted"/>
<evidence type="ECO:0000313" key="1">
    <source>
        <dbReference type="EMBL" id="QDB73380.1"/>
    </source>
</evidence>
<sequence>MLNNLNQPKGSTIGVLKDGRTIQQAIDGLENPVHYVKDVSITPSALLAVAVEAARLGRTVEFGPGHYTNQGQPFEVDFPLNLDVPVGTFLDFPIIIRGKTVKTVRSVATNLTAAQCPAGTTVIAGDFSAFPVGSVVGVKLGDNTNGSASYNNEAGWDFTTVAAASNTSITLSTGLRWAFDKPEVFTPEYAVRYSGQLSRSSYFIPGDYTSGLNVGDIIRVENIDGTDGVHGNKEYFEMLKVSSIDSSGITVETRLRYTHVNPWIVKTGLVKGSSVTGGGRLKRLEVRGVDTPKVNNVDVDRLIVGLCYNIDVGEITSRGVGEPSSVNFTFCFGRGFLYNVRASGSVSTTDNSALKLMGCPGLIINNCSPHNSTSTGSQGDYGFYVDAYYSPYWCWNDGMSINGIVTETPRSAVTRALWLFGLRGCSVSNLSGAQVFLQGCAKSVFSNIVTPDNLLELRDLSGCIVSGMANNALVLGCWNSTFDLTLFGIGSGSNLNIALRAGAGVTHPETGVPTTLGKNNTFNVKSFSQSSLAVTLSIAQQERPIFGAGCVDVDSANKSVALGSNVTVPTMLPLALTKGIDSGSGWVGGRTKGGIWFDGNYLDAAVRWNGQYVWVADNGSLKAAPTKPDSDLSPKNVVIGPIRRG</sequence>
<protein>
    <submittedName>
        <fullName evidence="1">Uncharacterized protein</fullName>
    </submittedName>
</protein>
<organism evidence="1 2">
    <name type="scientific">Klebsiella phage IME304</name>
    <dbReference type="NCBI Taxonomy" id="2584486"/>
    <lineage>
        <taxon>Viruses</taxon>
        <taxon>Duplodnaviria</taxon>
        <taxon>Heunggongvirae</taxon>
        <taxon>Uroviricota</taxon>
        <taxon>Caudoviricetes</taxon>
        <taxon>Autographivirales</taxon>
        <taxon>Autotranscriptaviridae</taxon>
        <taxon>Studiervirinae</taxon>
        <taxon>Przondovirus</taxon>
        <taxon>Przondovirus IME205</taxon>
    </lineage>
</organism>